<organism evidence="5 6">
    <name type="scientific">Proteiniphilum acetatigenes</name>
    <dbReference type="NCBI Taxonomy" id="294710"/>
    <lineage>
        <taxon>Bacteria</taxon>
        <taxon>Pseudomonadati</taxon>
        <taxon>Bacteroidota</taxon>
        <taxon>Bacteroidia</taxon>
        <taxon>Bacteroidales</taxon>
        <taxon>Dysgonomonadaceae</taxon>
        <taxon>Proteiniphilum</taxon>
    </lineage>
</organism>
<keyword evidence="2 4" id="KW-1133">Transmembrane helix</keyword>
<evidence type="ECO:0000313" key="5">
    <source>
        <dbReference type="EMBL" id="KUK78127.1"/>
    </source>
</evidence>
<sequence length="422" mass="46940">MSNKIVGEFRFFRSQPLNIRTLLATNMLYALLLPIIEIFVGAYIMRNTGSPAYVAIYQLCMYIGIVLTSILNGVMLKRLRAALLYGIGIILSAIILMTMMFVSSIGIVELGITGLILGASTGFFWTNRYLLTLNATNDDNRNYFFGLESFFFSLWSITVPLIVGAFLVSIDGKYFFGKLLEVNNGYQIITVFSLLIAIAACFVLSKGTFDNPVQKKFFHIKFHRLWRKLLLLAGLKGMVQGFLVTAPAILVMRLVGDEGSLGLIQGVGGALTAVLVYTLGRIAKPEHRMSIFGFGLLVFFIGTLFNAILFSAVGVILFVLCKVLFQPIHDLAYFPTMMKTIDAVKAIEKRNEYAYILSHEIGLFFGRAFGMALFISFVYLISEDFALKYALVIVGAVQLLSLPLAKNIIRDIDRNHPTTSHT</sequence>
<dbReference type="Pfam" id="PF07690">
    <property type="entry name" value="MFS_1"/>
    <property type="match status" value="1"/>
</dbReference>
<dbReference type="GO" id="GO:0022857">
    <property type="term" value="F:transmembrane transporter activity"/>
    <property type="evidence" value="ECO:0007669"/>
    <property type="project" value="InterPro"/>
</dbReference>
<feature type="transmembrane region" description="Helical" evidence="4">
    <location>
        <begin position="21"/>
        <end position="45"/>
    </location>
</feature>
<proteinExistence type="predicted"/>
<dbReference type="InterPro" id="IPR036259">
    <property type="entry name" value="MFS_trans_sf"/>
</dbReference>
<dbReference type="SUPFAM" id="SSF103473">
    <property type="entry name" value="MFS general substrate transporter"/>
    <property type="match status" value="1"/>
</dbReference>
<evidence type="ECO:0000256" key="1">
    <source>
        <dbReference type="ARBA" id="ARBA00022692"/>
    </source>
</evidence>
<dbReference type="AlphaFoldDB" id="A0A117M0W7"/>
<feature type="transmembrane region" description="Helical" evidence="4">
    <location>
        <begin position="143"/>
        <end position="168"/>
    </location>
</feature>
<dbReference type="EMBL" id="LGGN01000069">
    <property type="protein sequence ID" value="KUK78127.1"/>
    <property type="molecule type" value="Genomic_DNA"/>
</dbReference>
<feature type="transmembrane region" description="Helical" evidence="4">
    <location>
        <begin position="355"/>
        <end position="380"/>
    </location>
</feature>
<feature type="transmembrane region" description="Helical" evidence="4">
    <location>
        <begin position="291"/>
        <end position="309"/>
    </location>
</feature>
<reference evidence="6" key="1">
    <citation type="journal article" date="2015" name="MBio">
        <title>Genome-Resolved Metagenomic Analysis Reveals Roles for Candidate Phyla and Other Microbial Community Members in Biogeochemical Transformations in Oil Reservoirs.</title>
        <authorList>
            <person name="Hu P."/>
            <person name="Tom L."/>
            <person name="Singh A."/>
            <person name="Thomas B.C."/>
            <person name="Baker B.J."/>
            <person name="Piceno Y.M."/>
            <person name="Andersen G.L."/>
            <person name="Banfield J.F."/>
        </authorList>
    </citation>
    <scope>NUCLEOTIDE SEQUENCE [LARGE SCALE GENOMIC DNA]</scope>
</reference>
<feature type="transmembrane region" description="Helical" evidence="4">
    <location>
        <begin position="111"/>
        <end position="131"/>
    </location>
</feature>
<protein>
    <recommendedName>
        <fullName evidence="7">MFS transporter</fullName>
    </recommendedName>
</protein>
<feature type="transmembrane region" description="Helical" evidence="4">
    <location>
        <begin position="261"/>
        <end position="279"/>
    </location>
</feature>
<dbReference type="Gene3D" id="1.20.1250.20">
    <property type="entry name" value="MFS general substrate transporter like domains"/>
    <property type="match status" value="1"/>
</dbReference>
<keyword evidence="3 4" id="KW-0472">Membrane</keyword>
<comment type="caution">
    <text evidence="5">The sequence shown here is derived from an EMBL/GenBank/DDBJ whole genome shotgun (WGS) entry which is preliminary data.</text>
</comment>
<feature type="transmembrane region" description="Helical" evidence="4">
    <location>
        <begin position="188"/>
        <end position="209"/>
    </location>
</feature>
<feature type="transmembrane region" description="Helical" evidence="4">
    <location>
        <begin position="229"/>
        <end position="255"/>
    </location>
</feature>
<evidence type="ECO:0000256" key="2">
    <source>
        <dbReference type="ARBA" id="ARBA00022989"/>
    </source>
</evidence>
<dbReference type="Proteomes" id="UP000053860">
    <property type="component" value="Unassembled WGS sequence"/>
</dbReference>
<evidence type="ECO:0000313" key="6">
    <source>
        <dbReference type="Proteomes" id="UP000053860"/>
    </source>
</evidence>
<dbReference type="InterPro" id="IPR011701">
    <property type="entry name" value="MFS"/>
</dbReference>
<feature type="transmembrane region" description="Helical" evidence="4">
    <location>
        <begin position="51"/>
        <end position="71"/>
    </location>
</feature>
<dbReference type="PATRIC" id="fig|294710.3.peg.758"/>
<feature type="transmembrane region" description="Helical" evidence="4">
    <location>
        <begin position="83"/>
        <end position="105"/>
    </location>
</feature>
<evidence type="ECO:0008006" key="7">
    <source>
        <dbReference type="Google" id="ProtNLM"/>
    </source>
</evidence>
<keyword evidence="1 4" id="KW-0812">Transmembrane</keyword>
<accession>A0A117M0W7</accession>
<name>A0A117M0W7_9BACT</name>
<evidence type="ECO:0000256" key="3">
    <source>
        <dbReference type="ARBA" id="ARBA00023136"/>
    </source>
</evidence>
<evidence type="ECO:0000256" key="4">
    <source>
        <dbReference type="SAM" id="Phobius"/>
    </source>
</evidence>
<gene>
    <name evidence="5" type="ORF">XD92_0507</name>
</gene>